<feature type="region of interest" description="Disordered" evidence="7">
    <location>
        <begin position="432"/>
        <end position="465"/>
    </location>
</feature>
<dbReference type="GO" id="GO:0005634">
    <property type="term" value="C:nucleus"/>
    <property type="evidence" value="ECO:0007669"/>
    <property type="project" value="UniProtKB-SubCell"/>
</dbReference>
<dbReference type="SUPFAM" id="SSF102031">
    <property type="entry name" value="AXH domain"/>
    <property type="match status" value="1"/>
</dbReference>
<feature type="region of interest" description="Disordered" evidence="7">
    <location>
        <begin position="1"/>
        <end position="38"/>
    </location>
</feature>
<dbReference type="PROSITE" id="PS51148">
    <property type="entry name" value="AXH"/>
    <property type="match status" value="1"/>
</dbReference>
<keyword evidence="6" id="KW-0539">Nucleus</keyword>
<gene>
    <name evidence="9" type="ORF">Baya_13877</name>
</gene>
<dbReference type="InterPro" id="IPR036096">
    <property type="entry name" value="Ataxin_AXH_dom_sf"/>
</dbReference>
<dbReference type="EMBL" id="VCAZ01000150">
    <property type="protein sequence ID" value="TSY83940.1"/>
    <property type="molecule type" value="Genomic_DNA"/>
</dbReference>
<evidence type="ECO:0000256" key="7">
    <source>
        <dbReference type="SAM" id="MobiDB-lite"/>
    </source>
</evidence>
<evidence type="ECO:0000256" key="2">
    <source>
        <dbReference type="ARBA" id="ARBA00022491"/>
    </source>
</evidence>
<evidence type="ECO:0000256" key="3">
    <source>
        <dbReference type="ARBA" id="ARBA00023015"/>
    </source>
</evidence>
<dbReference type="Pfam" id="PF08517">
    <property type="entry name" value="AXH"/>
    <property type="match status" value="1"/>
</dbReference>
<dbReference type="AlphaFoldDB" id="A0A556V7W5"/>
<dbReference type="GO" id="GO:0003723">
    <property type="term" value="F:RNA binding"/>
    <property type="evidence" value="ECO:0007669"/>
    <property type="project" value="InterPro"/>
</dbReference>
<dbReference type="InterPro" id="IPR003652">
    <property type="entry name" value="Ataxin_AXH_dom"/>
</dbReference>
<comment type="caution">
    <text evidence="9">The sequence shown here is derived from an EMBL/GenBank/DDBJ whole genome shotgun (WGS) entry which is preliminary data.</text>
</comment>
<dbReference type="Proteomes" id="UP000319801">
    <property type="component" value="Unassembled WGS sequence"/>
</dbReference>
<comment type="subcellular location">
    <subcellularLocation>
        <location evidence="1">Nucleus</location>
    </subcellularLocation>
</comment>
<feature type="domain" description="AXH" evidence="8">
    <location>
        <begin position="297"/>
        <end position="429"/>
    </location>
</feature>
<dbReference type="PANTHER" id="PTHR13392:SF14">
    <property type="entry name" value="ATAXIN-1-LIKE"/>
    <property type="match status" value="1"/>
</dbReference>
<evidence type="ECO:0000259" key="8">
    <source>
        <dbReference type="PROSITE" id="PS51148"/>
    </source>
</evidence>
<keyword evidence="3" id="KW-0805">Transcription regulation</keyword>
<keyword evidence="2" id="KW-0678">Repressor</keyword>
<dbReference type="GO" id="GO:0007399">
    <property type="term" value="P:nervous system development"/>
    <property type="evidence" value="ECO:0007669"/>
    <property type="project" value="TreeGrafter"/>
</dbReference>
<evidence type="ECO:0000256" key="5">
    <source>
        <dbReference type="ARBA" id="ARBA00023163"/>
    </source>
</evidence>
<keyword evidence="4" id="KW-0238">DNA-binding</keyword>
<proteinExistence type="predicted"/>
<accession>A0A556V7W5</accession>
<evidence type="ECO:0000313" key="9">
    <source>
        <dbReference type="EMBL" id="TSY83940.1"/>
    </source>
</evidence>
<reference evidence="9 10" key="1">
    <citation type="journal article" date="2019" name="Genome Biol. Evol.">
        <title>Whole-Genome Sequencing of the Giant Devil Catfish, Bagarius yarrelli.</title>
        <authorList>
            <person name="Jiang W."/>
            <person name="Lv Y."/>
            <person name="Cheng L."/>
            <person name="Yang K."/>
            <person name="Chao B."/>
            <person name="Wang X."/>
            <person name="Li Y."/>
            <person name="Pan X."/>
            <person name="You X."/>
            <person name="Zhang Y."/>
            <person name="Yang J."/>
            <person name="Li J."/>
            <person name="Zhang X."/>
            <person name="Liu S."/>
            <person name="Sun C."/>
            <person name="Yang J."/>
            <person name="Shi Q."/>
        </authorList>
    </citation>
    <scope>NUCLEOTIDE SEQUENCE [LARGE SCALE GENOMIC DNA]</scope>
    <source>
        <strain evidence="9">JWS20170419001</strain>
        <tissue evidence="9">Muscle</tissue>
    </source>
</reference>
<dbReference type="SMART" id="SM00536">
    <property type="entry name" value="AXH"/>
    <property type="match status" value="1"/>
</dbReference>
<evidence type="ECO:0000256" key="4">
    <source>
        <dbReference type="ARBA" id="ARBA00023125"/>
    </source>
</evidence>
<sequence length="465" mass="52667">MSANSLRGSPSIPETLPPKKRNSTESANEASAEPVFKTPSPFWNQNFRRSRRSREPTSYIDYSSPAYHPLWTDAGCASNQVLLHPLGNNATFSTWASYFESREKLLGVLNQNGTDPISGHDIYGASSYCSYNPAQEQSDLLFKSYGRFSNQYKTKIIKPVPRSYCTGKAHHKDAPRRQFDMGSVRGVQWDERLQYESAKNDIRIRKRNYIQDGIKQNSGPLAESETDLSRHRYYSVFTHSSQANAPKTEALQHQQFPDIHQSYFNKKQLKSGTEVTRTDERPLMARSEKAETREQQELVLRSSQLLTRFFEGSLIELDRGRLKRVEDLQLEDFECCTASCPEFSLTRFTVKKITCSEKPGLVCLVVEVEDILHSKISLEVCEEYPFFVCGRGWSSCRPDRTTNLCCLGCQQLHLGDVCLALTPVPVPPAEALRPGKVGIPNPTEGANPSKRRRRHSSAPELTMVQ</sequence>
<evidence type="ECO:0000313" key="10">
    <source>
        <dbReference type="Proteomes" id="UP000319801"/>
    </source>
</evidence>
<name>A0A556V7W5_BAGYA</name>
<organism evidence="9 10">
    <name type="scientific">Bagarius yarrelli</name>
    <name type="common">Goonch</name>
    <name type="synonym">Bagrus yarrelli</name>
    <dbReference type="NCBI Taxonomy" id="175774"/>
    <lineage>
        <taxon>Eukaryota</taxon>
        <taxon>Metazoa</taxon>
        <taxon>Chordata</taxon>
        <taxon>Craniata</taxon>
        <taxon>Vertebrata</taxon>
        <taxon>Euteleostomi</taxon>
        <taxon>Actinopterygii</taxon>
        <taxon>Neopterygii</taxon>
        <taxon>Teleostei</taxon>
        <taxon>Ostariophysi</taxon>
        <taxon>Siluriformes</taxon>
        <taxon>Sisoridae</taxon>
        <taxon>Sisorinae</taxon>
        <taxon>Bagarius</taxon>
    </lineage>
</organism>
<dbReference type="PANTHER" id="PTHR13392">
    <property type="entry name" value="ATAXIN 1"/>
    <property type="match status" value="1"/>
</dbReference>
<dbReference type="InterPro" id="IPR043404">
    <property type="entry name" value="ATAXIN1-like"/>
</dbReference>
<evidence type="ECO:0000256" key="1">
    <source>
        <dbReference type="ARBA" id="ARBA00004123"/>
    </source>
</evidence>
<keyword evidence="10" id="KW-1185">Reference proteome</keyword>
<dbReference type="OrthoDB" id="10000452at2759"/>
<dbReference type="GO" id="GO:0003677">
    <property type="term" value="F:DNA binding"/>
    <property type="evidence" value="ECO:0007669"/>
    <property type="project" value="UniProtKB-KW"/>
</dbReference>
<evidence type="ECO:0000256" key="6">
    <source>
        <dbReference type="ARBA" id="ARBA00023242"/>
    </source>
</evidence>
<dbReference type="GO" id="GO:0000122">
    <property type="term" value="P:negative regulation of transcription by RNA polymerase II"/>
    <property type="evidence" value="ECO:0007669"/>
    <property type="project" value="TreeGrafter"/>
</dbReference>
<protein>
    <submittedName>
        <fullName evidence="9">Ataxin-1-like</fullName>
    </submittedName>
</protein>
<keyword evidence="5" id="KW-0804">Transcription</keyword>